<evidence type="ECO:0000256" key="12">
    <source>
        <dbReference type="PIRSR" id="PIRSR630664-50"/>
    </source>
</evidence>
<evidence type="ECO:0000256" key="11">
    <source>
        <dbReference type="ARBA" id="ARBA00049220"/>
    </source>
</evidence>
<dbReference type="GO" id="GO:0033765">
    <property type="term" value="F:steroid dehydrogenase activity, acting on the CH-CH group of donors"/>
    <property type="evidence" value="ECO:0007669"/>
    <property type="project" value="UniProtKB-ARBA"/>
</dbReference>
<dbReference type="GO" id="GO:0009055">
    <property type="term" value="F:electron transfer activity"/>
    <property type="evidence" value="ECO:0007669"/>
    <property type="project" value="TreeGrafter"/>
</dbReference>
<dbReference type="AlphaFoldDB" id="A0A9D6YVW1"/>
<evidence type="ECO:0000256" key="10">
    <source>
        <dbReference type="ARBA" id="ARBA00023136"/>
    </source>
</evidence>
<sequence>KNYAAKMMELAPRDIVARSIQTEINEGRGFENAYVLLDLRHLGKEKIMERLPGIRDICLHFAGLDPIRKPIPIQPAQHYSMGGIDCNANGETPLPGLYAAGECACISVHGANRLGGNSLLDTIVFGKRAGHFASAYLKGKKPADASSALENELKKIKDKIHHLENSAGRENPAKIRSELKNTMLENAGIFRDKDRLQKGLNKIKELKEHYKKIYLLSRTKKFNLDLTRNLELEGKLELAEVIIAGALAREESRGSHFRTDFPQRNDQNWLKHTLAYCEKGGARLSYKAVTITKFEPKARTY</sequence>
<evidence type="ECO:0000256" key="9">
    <source>
        <dbReference type="ARBA" id="ARBA00023002"/>
    </source>
</evidence>
<dbReference type="Pfam" id="PF02910">
    <property type="entry name" value="Succ_DH_flav_C"/>
    <property type="match status" value="1"/>
</dbReference>
<dbReference type="EC" id="1.3.5.1" evidence="4"/>
<dbReference type="FunFam" id="1.20.58.100:FF:000001">
    <property type="entry name" value="Succinate dehydrogenase flavoprotein subunit (SdhA)"/>
    <property type="match status" value="1"/>
</dbReference>
<comment type="cofactor">
    <cofactor evidence="1">
        <name>FAD</name>
        <dbReference type="ChEBI" id="CHEBI:57692"/>
    </cofactor>
</comment>
<evidence type="ECO:0000259" key="13">
    <source>
        <dbReference type="Pfam" id="PF00890"/>
    </source>
</evidence>
<keyword evidence="9" id="KW-0560">Oxidoreductase</keyword>
<comment type="catalytic activity">
    <reaction evidence="11">
        <text>a quinone + succinate = fumarate + a quinol</text>
        <dbReference type="Rhea" id="RHEA:40523"/>
        <dbReference type="ChEBI" id="CHEBI:24646"/>
        <dbReference type="ChEBI" id="CHEBI:29806"/>
        <dbReference type="ChEBI" id="CHEBI:30031"/>
        <dbReference type="ChEBI" id="CHEBI:132124"/>
        <dbReference type="EC" id="1.3.5.1"/>
    </reaction>
</comment>
<dbReference type="EMBL" id="JACRKR010000075">
    <property type="protein sequence ID" value="MBI5078678.1"/>
    <property type="molecule type" value="Genomic_DNA"/>
</dbReference>
<accession>A0A9D6YVW1</accession>
<dbReference type="InterPro" id="IPR036188">
    <property type="entry name" value="FAD/NAD-bd_sf"/>
</dbReference>
<dbReference type="GO" id="GO:0005886">
    <property type="term" value="C:plasma membrane"/>
    <property type="evidence" value="ECO:0007669"/>
    <property type="project" value="TreeGrafter"/>
</dbReference>
<reference evidence="15" key="1">
    <citation type="submission" date="2020-07" db="EMBL/GenBank/DDBJ databases">
        <title>Huge and variable diversity of episymbiotic CPR bacteria and DPANN archaea in groundwater ecosystems.</title>
        <authorList>
            <person name="He C.Y."/>
            <person name="Keren R."/>
            <person name="Whittaker M."/>
            <person name="Farag I.F."/>
            <person name="Doudna J."/>
            <person name="Cate J.H.D."/>
            <person name="Banfield J.F."/>
        </authorList>
    </citation>
    <scope>NUCLEOTIDE SEQUENCE</scope>
    <source>
        <strain evidence="15">NC_groundwater_1860_Pr3_B-0.1um_51_7</strain>
    </source>
</reference>
<dbReference type="SUPFAM" id="SSF51905">
    <property type="entry name" value="FAD/NAD(P)-binding domain"/>
    <property type="match status" value="1"/>
</dbReference>
<dbReference type="SUPFAM" id="SSF46977">
    <property type="entry name" value="Succinate dehydrogenase/fumarate reductase flavoprotein C-terminal domain"/>
    <property type="match status" value="1"/>
</dbReference>
<organism evidence="15 16">
    <name type="scientific">Candidatus Saganbacteria bacterium</name>
    <dbReference type="NCBI Taxonomy" id="2575572"/>
    <lineage>
        <taxon>Bacteria</taxon>
        <taxon>Bacillati</taxon>
        <taxon>Saganbacteria</taxon>
    </lineage>
</organism>
<dbReference type="Proteomes" id="UP000808761">
    <property type="component" value="Unassembled WGS sequence"/>
</dbReference>
<evidence type="ECO:0000256" key="1">
    <source>
        <dbReference type="ARBA" id="ARBA00001974"/>
    </source>
</evidence>
<evidence type="ECO:0000313" key="15">
    <source>
        <dbReference type="EMBL" id="MBI5078678.1"/>
    </source>
</evidence>
<protein>
    <recommendedName>
        <fullName evidence="4">succinate dehydrogenase</fullName>
        <ecNumber evidence="4">1.3.5.1</ecNumber>
    </recommendedName>
</protein>
<dbReference type="InterPro" id="IPR037099">
    <property type="entry name" value="Fum_R/Succ_DH_flav-like_C_sf"/>
</dbReference>
<dbReference type="GO" id="GO:0009061">
    <property type="term" value="P:anaerobic respiration"/>
    <property type="evidence" value="ECO:0007669"/>
    <property type="project" value="TreeGrafter"/>
</dbReference>
<dbReference type="Gene3D" id="4.10.80.40">
    <property type="entry name" value="succinate dehydrogenase protein domain"/>
    <property type="match status" value="1"/>
</dbReference>
<dbReference type="GO" id="GO:0008177">
    <property type="term" value="F:succinate dehydrogenase (quinone) activity"/>
    <property type="evidence" value="ECO:0007669"/>
    <property type="project" value="UniProtKB-EC"/>
</dbReference>
<evidence type="ECO:0000256" key="4">
    <source>
        <dbReference type="ARBA" id="ARBA00012792"/>
    </source>
</evidence>
<keyword evidence="10" id="KW-0472">Membrane</keyword>
<evidence type="ECO:0000259" key="14">
    <source>
        <dbReference type="Pfam" id="PF02910"/>
    </source>
</evidence>
<feature type="domain" description="Fumarate reductase/succinate dehydrogenase flavoprotein-like C-terminal" evidence="14">
    <location>
        <begin position="176"/>
        <end position="301"/>
    </location>
</feature>
<evidence type="ECO:0000256" key="3">
    <source>
        <dbReference type="ARBA" id="ARBA00008040"/>
    </source>
</evidence>
<evidence type="ECO:0000256" key="7">
    <source>
        <dbReference type="ARBA" id="ARBA00022827"/>
    </source>
</evidence>
<dbReference type="GO" id="GO:0050660">
    <property type="term" value="F:flavin adenine dinucleotide binding"/>
    <property type="evidence" value="ECO:0007669"/>
    <property type="project" value="TreeGrafter"/>
</dbReference>
<name>A0A9D6YVW1_UNCSA</name>
<feature type="non-terminal residue" evidence="15">
    <location>
        <position position="1"/>
    </location>
</feature>
<dbReference type="InterPro" id="IPR027477">
    <property type="entry name" value="Succ_DH/fumarate_Rdtase_cat_sf"/>
</dbReference>
<proteinExistence type="inferred from homology"/>
<dbReference type="Pfam" id="PF00890">
    <property type="entry name" value="FAD_binding_2"/>
    <property type="match status" value="1"/>
</dbReference>
<keyword evidence="5" id="KW-0813">Transport</keyword>
<dbReference type="InterPro" id="IPR030664">
    <property type="entry name" value="SdhA/FrdA/AprA"/>
</dbReference>
<comment type="caution">
    <text evidence="15">The sequence shown here is derived from an EMBL/GenBank/DDBJ whole genome shotgun (WGS) entry which is preliminary data.</text>
</comment>
<evidence type="ECO:0000256" key="6">
    <source>
        <dbReference type="ARBA" id="ARBA00022630"/>
    </source>
</evidence>
<dbReference type="Gene3D" id="3.90.700.10">
    <property type="entry name" value="Succinate dehydrogenase/fumarate reductase flavoprotein, catalytic domain"/>
    <property type="match status" value="1"/>
</dbReference>
<gene>
    <name evidence="15" type="ORF">HZB08_01470</name>
</gene>
<keyword evidence="8" id="KW-0249">Electron transport</keyword>
<dbReference type="PANTHER" id="PTHR11632">
    <property type="entry name" value="SUCCINATE DEHYDROGENASE 2 FLAVOPROTEIN SUBUNIT"/>
    <property type="match status" value="1"/>
</dbReference>
<dbReference type="Gene3D" id="1.20.58.100">
    <property type="entry name" value="Fumarate reductase/succinate dehydrogenase flavoprotein-like, C-terminal domain"/>
    <property type="match status" value="1"/>
</dbReference>
<keyword evidence="7" id="KW-0274">FAD</keyword>
<evidence type="ECO:0000256" key="5">
    <source>
        <dbReference type="ARBA" id="ARBA00022448"/>
    </source>
</evidence>
<dbReference type="SUPFAM" id="SSF56425">
    <property type="entry name" value="Succinate dehydrogenase/fumarate reductase flavoprotein, catalytic domain"/>
    <property type="match status" value="1"/>
</dbReference>
<feature type="domain" description="FAD-dependent oxidoreductase 2 FAD-binding" evidence="13">
    <location>
        <begin position="7"/>
        <end position="119"/>
    </location>
</feature>
<evidence type="ECO:0000313" key="16">
    <source>
        <dbReference type="Proteomes" id="UP000808761"/>
    </source>
</evidence>
<dbReference type="Gene3D" id="3.50.50.60">
    <property type="entry name" value="FAD/NAD(P)-binding domain"/>
    <property type="match status" value="1"/>
</dbReference>
<feature type="active site" description="Proton acceptor" evidence="12">
    <location>
        <position position="13"/>
    </location>
</feature>
<keyword evidence="6" id="KW-0285">Flavoprotein</keyword>
<comment type="subcellular location">
    <subcellularLocation>
        <location evidence="2">Membrane</location>
        <topology evidence="2">Peripheral membrane protein</topology>
    </subcellularLocation>
</comment>
<dbReference type="InterPro" id="IPR003953">
    <property type="entry name" value="FAD-dep_OxRdtase_2_FAD-bd"/>
</dbReference>
<comment type="similarity">
    <text evidence="3">Belongs to the FAD-dependent oxidoreductase 2 family. FRD/SDH subfamily.</text>
</comment>
<dbReference type="InterPro" id="IPR015939">
    <property type="entry name" value="Fum_Rdtase/Succ_DH_flav-like_C"/>
</dbReference>
<evidence type="ECO:0000256" key="8">
    <source>
        <dbReference type="ARBA" id="ARBA00022982"/>
    </source>
</evidence>
<evidence type="ECO:0000256" key="2">
    <source>
        <dbReference type="ARBA" id="ARBA00004170"/>
    </source>
</evidence>
<dbReference type="PANTHER" id="PTHR11632:SF51">
    <property type="entry name" value="SUCCINATE DEHYDROGENASE [UBIQUINONE] FLAVOPROTEIN SUBUNIT, MITOCHONDRIAL"/>
    <property type="match status" value="1"/>
</dbReference>